<evidence type="ECO:0000256" key="1">
    <source>
        <dbReference type="ARBA" id="ARBA00004883"/>
    </source>
</evidence>
<dbReference type="GO" id="GO:0050577">
    <property type="term" value="F:GDP-L-fucose synthase activity"/>
    <property type="evidence" value="ECO:0007669"/>
    <property type="project" value="UniProtKB-UniRule"/>
</dbReference>
<feature type="domain" description="NAD-dependent epimerase/dehydratase" evidence="10">
    <location>
        <begin position="13"/>
        <end position="244"/>
    </location>
</feature>
<comment type="catalytic activity">
    <reaction evidence="8 9">
        <text>GDP-beta-L-fucose + NADP(+) = GDP-4-dehydro-alpha-D-rhamnose + NADPH + H(+)</text>
        <dbReference type="Rhea" id="RHEA:18885"/>
        <dbReference type="ChEBI" id="CHEBI:15378"/>
        <dbReference type="ChEBI" id="CHEBI:57273"/>
        <dbReference type="ChEBI" id="CHEBI:57783"/>
        <dbReference type="ChEBI" id="CHEBI:57964"/>
        <dbReference type="ChEBI" id="CHEBI:58349"/>
        <dbReference type="EC" id="1.1.1.271"/>
    </reaction>
</comment>
<comment type="pathway">
    <text evidence="1 9">Nucleotide-sugar biosynthesis; GDP-L-fucose biosynthesis via de novo pathway; GDP-L-fucose from GDP-alpha-D-mannose: step 2/2.</text>
</comment>
<dbReference type="OrthoDB" id="9811425at2"/>
<feature type="site" description="Important for catalytic activity" evidence="9">
    <location>
        <position position="116"/>
    </location>
</feature>
<keyword evidence="12" id="KW-1185">Reference proteome</keyword>
<dbReference type="HAMAP" id="MF_00956">
    <property type="entry name" value="GDP_fucose_synth"/>
    <property type="match status" value="1"/>
</dbReference>
<evidence type="ECO:0000256" key="9">
    <source>
        <dbReference type="HAMAP-Rule" id="MF_00956"/>
    </source>
</evidence>
<feature type="active site" description="Proton donor/acceptor" evidence="9">
    <location>
        <position position="143"/>
    </location>
</feature>
<evidence type="ECO:0000256" key="2">
    <source>
        <dbReference type="ARBA" id="ARBA00005959"/>
    </source>
</evidence>
<keyword evidence="6 9" id="KW-0413">Isomerase</keyword>
<dbReference type="PANTHER" id="PTHR43238">
    <property type="entry name" value="GDP-L-FUCOSE SYNTHASE"/>
    <property type="match status" value="1"/>
</dbReference>
<feature type="binding site" evidence="9">
    <location>
        <position position="186"/>
    </location>
    <ligand>
        <name>NADP(+)</name>
        <dbReference type="ChEBI" id="CHEBI:58349"/>
    </ligand>
</feature>
<keyword evidence="5 9" id="KW-0560">Oxidoreductase</keyword>
<evidence type="ECO:0000256" key="8">
    <source>
        <dbReference type="ARBA" id="ARBA00051935"/>
    </source>
</evidence>
<dbReference type="SUPFAM" id="SSF51735">
    <property type="entry name" value="NAD(P)-binding Rossmann-fold domains"/>
    <property type="match status" value="1"/>
</dbReference>
<dbReference type="InterPro" id="IPR001509">
    <property type="entry name" value="Epimerase_deHydtase"/>
</dbReference>
<gene>
    <name evidence="9" type="primary">fcl</name>
    <name evidence="11" type="ORF">B1R32_13215</name>
</gene>
<protein>
    <recommendedName>
        <fullName evidence="3 9">GDP-L-fucose synthase</fullName>
        <ecNumber evidence="3 9">1.1.1.271</ecNumber>
    </recommendedName>
    <alternativeName>
        <fullName evidence="9">GDP-4-keto-6-deoxy-D-mannose-3,5-epimerase-4-reductase</fullName>
    </alternativeName>
</protein>
<comment type="similarity">
    <text evidence="2 9">Belongs to the NAD(P)-dependent epimerase/dehydratase family. Fucose synthase subfamily.</text>
</comment>
<evidence type="ECO:0000256" key="6">
    <source>
        <dbReference type="ARBA" id="ARBA00023235"/>
    </source>
</evidence>
<dbReference type="GO" id="GO:0042351">
    <property type="term" value="P:'de novo' GDP-L-fucose biosynthetic process"/>
    <property type="evidence" value="ECO:0007669"/>
    <property type="project" value="UniProtKB-UniRule"/>
</dbReference>
<sequence length="320" mass="35372">MTSPHPLPRDAKIYVAGHRGLVGGALVRRLESEGFHNFLTRGSQELDLRDQAAVFAFFEAEKPDYVLLAAAKVGGILANSTYPAQFIYENLIIAANVIEASHRSGVKKLLNLGSSCIYPKLAPQPLKEEYLLTGPLEETNRAYAVAKIAAIELCDHFRTQYGSDFISAMPTNLYGPFDNFDLKNSHVLPALLRKMHDAKISRAATVEIWGSGTPRREFLHSDDLADACLFLLENYSAPGPINVGTGEDLPIRDLALLIREIVGFDGELVFDASKPDGTPRKLMDVSKLESAGWKAKIGLHQGISQTYRWFLEHQLALPQR</sequence>
<dbReference type="Pfam" id="PF01370">
    <property type="entry name" value="Epimerase"/>
    <property type="match status" value="1"/>
</dbReference>
<feature type="binding site" evidence="9">
    <location>
        <begin position="170"/>
        <end position="173"/>
    </location>
    <ligand>
        <name>NADP(+)</name>
        <dbReference type="ChEBI" id="CHEBI:58349"/>
    </ligand>
</feature>
<dbReference type="Proteomes" id="UP000237684">
    <property type="component" value="Unassembled WGS sequence"/>
</dbReference>
<accession>A0A2S8SNX3</accession>
<feature type="binding site" evidence="9">
    <location>
        <position position="276"/>
    </location>
    <ligand>
        <name>substrate</name>
    </ligand>
</feature>
<comment type="caution">
    <text evidence="11">The sequence shown here is derived from an EMBL/GenBank/DDBJ whole genome shotgun (WGS) entry which is preliminary data.</text>
</comment>
<dbReference type="InParanoid" id="A0A2S8SNX3"/>
<evidence type="ECO:0000256" key="4">
    <source>
        <dbReference type="ARBA" id="ARBA00022857"/>
    </source>
</evidence>
<name>A0A2S8SNX3_9BACT</name>
<comment type="function">
    <text evidence="9">Catalyzes the two-step NADP-dependent conversion of GDP-4-dehydro-6-deoxy-D-mannose to GDP-fucose, involving an epimerase and a reductase reaction.</text>
</comment>
<dbReference type="EMBL" id="NIGF01000032">
    <property type="protein sequence ID" value="PQV62486.1"/>
    <property type="molecule type" value="Genomic_DNA"/>
</dbReference>
<evidence type="ECO:0000313" key="12">
    <source>
        <dbReference type="Proteomes" id="UP000237684"/>
    </source>
</evidence>
<keyword evidence="4 9" id="KW-0521">NADP</keyword>
<evidence type="ECO:0000259" key="10">
    <source>
        <dbReference type="Pfam" id="PF01370"/>
    </source>
</evidence>
<evidence type="ECO:0000256" key="3">
    <source>
        <dbReference type="ARBA" id="ARBA00012371"/>
    </source>
</evidence>
<feature type="binding site" evidence="9">
    <location>
        <position position="216"/>
    </location>
    <ligand>
        <name>substrate</name>
    </ligand>
</feature>
<dbReference type="EC" id="1.1.1.271" evidence="3 9"/>
<evidence type="ECO:0000256" key="7">
    <source>
        <dbReference type="ARBA" id="ARBA00023268"/>
    </source>
</evidence>
<evidence type="ECO:0000313" key="11">
    <source>
        <dbReference type="EMBL" id="PQV62486.1"/>
    </source>
</evidence>
<dbReference type="AlphaFoldDB" id="A0A2S8SNX3"/>
<feature type="binding site" evidence="9">
    <location>
        <begin position="17"/>
        <end position="23"/>
    </location>
    <ligand>
        <name>NADP(+)</name>
        <dbReference type="ChEBI" id="CHEBI:58349"/>
    </ligand>
</feature>
<dbReference type="Gene3D" id="3.40.50.720">
    <property type="entry name" value="NAD(P)-binding Rossmann-like Domain"/>
    <property type="match status" value="1"/>
</dbReference>
<dbReference type="InterPro" id="IPR028614">
    <property type="entry name" value="GDP_fucose/colitose_synth"/>
</dbReference>
<dbReference type="GO" id="GO:0016853">
    <property type="term" value="F:isomerase activity"/>
    <property type="evidence" value="ECO:0007669"/>
    <property type="project" value="UniProtKB-KW"/>
</dbReference>
<dbReference type="FunFam" id="3.40.50.720:FF:000101">
    <property type="entry name" value="GDP-L-fucose synthase"/>
    <property type="match status" value="1"/>
</dbReference>
<dbReference type="CDD" id="cd05239">
    <property type="entry name" value="GDP_FS_SDR_e"/>
    <property type="match status" value="1"/>
</dbReference>
<dbReference type="PANTHER" id="PTHR43238:SF1">
    <property type="entry name" value="GDP-L-FUCOSE SYNTHASE"/>
    <property type="match status" value="1"/>
</dbReference>
<proteinExistence type="inferred from homology"/>
<reference evidence="11 12" key="1">
    <citation type="journal article" date="2018" name="Syst. Appl. Microbiol.">
        <title>Abditibacterium utsteinense sp. nov., the first cultivated member of candidate phylum FBP, isolated from ice-free Antarctic soil samples.</title>
        <authorList>
            <person name="Tahon G."/>
            <person name="Tytgat B."/>
            <person name="Lebbe L."/>
            <person name="Carlier A."/>
            <person name="Willems A."/>
        </authorList>
    </citation>
    <scope>NUCLEOTIDE SEQUENCE [LARGE SCALE GENOMIC DNA]</scope>
    <source>
        <strain evidence="11 12">LMG 29911</strain>
    </source>
</reference>
<dbReference type="Gene3D" id="3.90.25.10">
    <property type="entry name" value="UDP-galactose 4-epimerase, domain 1"/>
    <property type="match status" value="1"/>
</dbReference>
<dbReference type="GO" id="GO:0070401">
    <property type="term" value="F:NADP+ binding"/>
    <property type="evidence" value="ECO:0007669"/>
    <property type="project" value="UniProtKB-UniRule"/>
</dbReference>
<feature type="binding site" evidence="9">
    <location>
        <position position="147"/>
    </location>
    <ligand>
        <name>NADP(+)</name>
        <dbReference type="ChEBI" id="CHEBI:58349"/>
    </ligand>
</feature>
<keyword evidence="7 9" id="KW-0511">Multifunctional enzyme</keyword>
<dbReference type="InterPro" id="IPR036291">
    <property type="entry name" value="NAD(P)-bd_dom_sf"/>
</dbReference>
<feature type="binding site" evidence="9">
    <location>
        <position position="194"/>
    </location>
    <ligand>
        <name>substrate</name>
    </ligand>
</feature>
<organism evidence="11 12">
    <name type="scientific">Abditibacterium utsteinense</name>
    <dbReference type="NCBI Taxonomy" id="1960156"/>
    <lineage>
        <taxon>Bacteria</taxon>
        <taxon>Pseudomonadati</taxon>
        <taxon>Abditibacteriota</taxon>
        <taxon>Abditibacteriia</taxon>
        <taxon>Abditibacteriales</taxon>
        <taxon>Abditibacteriaceae</taxon>
        <taxon>Abditibacterium</taxon>
    </lineage>
</organism>
<feature type="binding site" evidence="9">
    <location>
        <begin position="112"/>
        <end position="115"/>
    </location>
    <ligand>
        <name>NADP(+)</name>
        <dbReference type="ChEBI" id="CHEBI:58349"/>
    </ligand>
</feature>
<evidence type="ECO:0000256" key="5">
    <source>
        <dbReference type="ARBA" id="ARBA00023002"/>
    </source>
</evidence>
<feature type="site" description="Important for catalytic activity" evidence="9">
    <location>
        <position position="114"/>
    </location>
</feature>
<dbReference type="UniPathway" id="UPA00128">
    <property type="reaction ID" value="UER00191"/>
</dbReference>
<feature type="binding site" evidence="9">
    <location>
        <position position="209"/>
    </location>
    <ligand>
        <name>substrate</name>
    </ligand>
</feature>